<evidence type="ECO:0000256" key="3">
    <source>
        <dbReference type="ARBA" id="ARBA00022597"/>
    </source>
</evidence>
<protein>
    <submittedName>
        <fullName evidence="10">Unannotated protein</fullName>
    </submittedName>
</protein>
<dbReference type="SUPFAM" id="SSF52540">
    <property type="entry name" value="P-loop containing nucleoside triphosphate hydrolases"/>
    <property type="match status" value="2"/>
</dbReference>
<dbReference type="CDD" id="cd03216">
    <property type="entry name" value="ABC_Carb_Monos_I"/>
    <property type="match status" value="1"/>
</dbReference>
<evidence type="ECO:0000256" key="8">
    <source>
        <dbReference type="ARBA" id="ARBA00023136"/>
    </source>
</evidence>
<name>A0A6J7JQY4_9ZZZZ</name>
<accession>A0A6J7JQY4</accession>
<reference evidence="10" key="1">
    <citation type="submission" date="2020-05" db="EMBL/GenBank/DDBJ databases">
        <authorList>
            <person name="Chiriac C."/>
            <person name="Salcher M."/>
            <person name="Ghai R."/>
            <person name="Kavagutti S V."/>
        </authorList>
    </citation>
    <scope>NUCLEOTIDE SEQUENCE</scope>
</reference>
<keyword evidence="8" id="KW-0472">Membrane</keyword>
<keyword evidence="5" id="KW-0547">Nucleotide-binding</keyword>
<dbReference type="InterPro" id="IPR003593">
    <property type="entry name" value="AAA+_ATPase"/>
</dbReference>
<keyword evidence="7" id="KW-1278">Translocase</keyword>
<dbReference type="InterPro" id="IPR050107">
    <property type="entry name" value="ABC_carbohydrate_import_ATPase"/>
</dbReference>
<evidence type="ECO:0000256" key="4">
    <source>
        <dbReference type="ARBA" id="ARBA00022737"/>
    </source>
</evidence>
<dbReference type="Pfam" id="PF00005">
    <property type="entry name" value="ABC_tran"/>
    <property type="match status" value="2"/>
</dbReference>
<keyword evidence="6" id="KW-0067">ATP-binding</keyword>
<organism evidence="10">
    <name type="scientific">freshwater metagenome</name>
    <dbReference type="NCBI Taxonomy" id="449393"/>
    <lineage>
        <taxon>unclassified sequences</taxon>
        <taxon>metagenomes</taxon>
        <taxon>ecological metagenomes</taxon>
    </lineage>
</organism>
<dbReference type="AlphaFoldDB" id="A0A6J7JQY4"/>
<evidence type="ECO:0000256" key="1">
    <source>
        <dbReference type="ARBA" id="ARBA00022448"/>
    </source>
</evidence>
<evidence type="ECO:0000256" key="5">
    <source>
        <dbReference type="ARBA" id="ARBA00022741"/>
    </source>
</evidence>
<dbReference type="GO" id="GO:0005524">
    <property type="term" value="F:ATP binding"/>
    <property type="evidence" value="ECO:0007669"/>
    <property type="project" value="UniProtKB-KW"/>
</dbReference>
<keyword evidence="2" id="KW-1003">Cell membrane</keyword>
<evidence type="ECO:0000256" key="6">
    <source>
        <dbReference type="ARBA" id="ARBA00022840"/>
    </source>
</evidence>
<keyword evidence="4" id="KW-0677">Repeat</keyword>
<dbReference type="PANTHER" id="PTHR43790:SF3">
    <property type="entry name" value="D-ALLOSE IMPORT ATP-BINDING PROTEIN ALSA-RELATED"/>
    <property type="match status" value="1"/>
</dbReference>
<keyword evidence="1" id="KW-0813">Transport</keyword>
<keyword evidence="3" id="KW-0762">Sugar transport</keyword>
<feature type="domain" description="ABC transporter" evidence="9">
    <location>
        <begin position="6"/>
        <end position="248"/>
    </location>
</feature>
<dbReference type="InterPro" id="IPR017871">
    <property type="entry name" value="ABC_transporter-like_CS"/>
</dbReference>
<dbReference type="PROSITE" id="PS00211">
    <property type="entry name" value="ABC_TRANSPORTER_1"/>
    <property type="match status" value="1"/>
</dbReference>
<proteinExistence type="predicted"/>
<gene>
    <name evidence="10" type="ORF">UFOPK3773_01078</name>
</gene>
<evidence type="ECO:0000256" key="2">
    <source>
        <dbReference type="ARBA" id="ARBA00022475"/>
    </source>
</evidence>
<dbReference type="InterPro" id="IPR003439">
    <property type="entry name" value="ABC_transporter-like_ATP-bd"/>
</dbReference>
<dbReference type="PROSITE" id="PS50893">
    <property type="entry name" value="ABC_TRANSPORTER_2"/>
    <property type="match status" value="2"/>
</dbReference>
<dbReference type="Gene3D" id="3.40.50.300">
    <property type="entry name" value="P-loop containing nucleotide triphosphate hydrolases"/>
    <property type="match status" value="2"/>
</dbReference>
<dbReference type="EMBL" id="CAFBNF010000111">
    <property type="protein sequence ID" value="CAB4945079.1"/>
    <property type="molecule type" value="Genomic_DNA"/>
</dbReference>
<evidence type="ECO:0000256" key="7">
    <source>
        <dbReference type="ARBA" id="ARBA00022967"/>
    </source>
</evidence>
<sequence>MLAPRLEVRGASKTFGSTRVLDSVDLVIEPGEIHALIGQNGSGKSTLVKILTGYHVPDPGMTLTLDGRPLGLPVQWELVQARGVSVVHQDLGLLDHLTVSENIGVGGYRHSRVLRRISWKRQDAIAQVVLTRLGVPVSPRELVGGLPAMRRAEVAIARALRDHEPGTGLIILDEATRALPREELSRFHTLLKRVVAEGTSVLIVSHNLEEVQTLSDRVTILRDGRSVGSGLVTLDITEQDMARLMLGKSVDSLAHRDAVVEPAPLAAITGLTWESASDVSLTVGAGEVVGLTGLPGSGFEAIPSILSGGRSAFAGTLTLGKDSLDLRRASVADAMKAGVALVPERRILEGLATEMSIRDNVALPSVSRRGSAFFVGRGWQNEVAADAIDQLGIMTRSVSTLVKELSGGNQQKVLFAKWLSVSPRLFLLHEPTQAVDVGARRDLLQAVHDIAAQGVGVLLCSSEPSDLVEACDRILVFRAGEPLLELRTTNPDDVLEAVYAGPIAVPEGDR</sequence>
<evidence type="ECO:0000313" key="10">
    <source>
        <dbReference type="EMBL" id="CAB4945079.1"/>
    </source>
</evidence>
<dbReference type="InterPro" id="IPR027417">
    <property type="entry name" value="P-loop_NTPase"/>
</dbReference>
<dbReference type="GO" id="GO:0016887">
    <property type="term" value="F:ATP hydrolysis activity"/>
    <property type="evidence" value="ECO:0007669"/>
    <property type="project" value="InterPro"/>
</dbReference>
<dbReference type="PANTHER" id="PTHR43790">
    <property type="entry name" value="CARBOHYDRATE TRANSPORT ATP-BINDING PROTEIN MG119-RELATED"/>
    <property type="match status" value="1"/>
</dbReference>
<evidence type="ECO:0000259" key="9">
    <source>
        <dbReference type="PROSITE" id="PS50893"/>
    </source>
</evidence>
<feature type="domain" description="ABC transporter" evidence="9">
    <location>
        <begin position="260"/>
        <end position="504"/>
    </location>
</feature>
<dbReference type="CDD" id="cd03215">
    <property type="entry name" value="ABC_Carb_Monos_II"/>
    <property type="match status" value="1"/>
</dbReference>
<dbReference type="SMART" id="SM00382">
    <property type="entry name" value="AAA"/>
    <property type="match status" value="1"/>
</dbReference>